<feature type="domain" description="Methyltransferase" evidence="2">
    <location>
        <begin position="41"/>
        <end position="136"/>
    </location>
</feature>
<organism evidence="3 4">
    <name type="scientific">Maledivibacter halophilus</name>
    <dbReference type="NCBI Taxonomy" id="36842"/>
    <lineage>
        <taxon>Bacteria</taxon>
        <taxon>Bacillati</taxon>
        <taxon>Bacillota</taxon>
        <taxon>Clostridia</taxon>
        <taxon>Peptostreptococcales</taxon>
        <taxon>Caminicellaceae</taxon>
        <taxon>Maledivibacter</taxon>
    </lineage>
</organism>
<evidence type="ECO:0000256" key="1">
    <source>
        <dbReference type="ARBA" id="ARBA00022679"/>
    </source>
</evidence>
<dbReference type="Gene3D" id="2.20.25.110">
    <property type="entry name" value="S-adenosyl-L-methionine-dependent methyltransferases"/>
    <property type="match status" value="1"/>
</dbReference>
<dbReference type="RefSeq" id="WP_079489504.1">
    <property type="nucleotide sequence ID" value="NZ_FUZT01000001.1"/>
</dbReference>
<dbReference type="GO" id="GO:0008168">
    <property type="term" value="F:methyltransferase activity"/>
    <property type="evidence" value="ECO:0007669"/>
    <property type="project" value="UniProtKB-KW"/>
</dbReference>
<dbReference type="GO" id="GO:0032259">
    <property type="term" value="P:methylation"/>
    <property type="evidence" value="ECO:0007669"/>
    <property type="project" value="UniProtKB-KW"/>
</dbReference>
<proteinExistence type="predicted"/>
<keyword evidence="3" id="KW-0830">Ubiquinone</keyword>
<accession>A0A1T5IWF8</accession>
<dbReference type="Proteomes" id="UP000190285">
    <property type="component" value="Unassembled WGS sequence"/>
</dbReference>
<evidence type="ECO:0000313" key="3">
    <source>
        <dbReference type="EMBL" id="SKC43412.1"/>
    </source>
</evidence>
<keyword evidence="1" id="KW-0808">Transferase</keyword>
<keyword evidence="4" id="KW-1185">Reference proteome</keyword>
<dbReference type="SUPFAM" id="SSF53335">
    <property type="entry name" value="S-adenosyl-L-methionine-dependent methyltransferases"/>
    <property type="match status" value="1"/>
</dbReference>
<dbReference type="OrthoDB" id="9811589at2"/>
<dbReference type="AlphaFoldDB" id="A0A1T5IWF8"/>
<reference evidence="3 4" key="1">
    <citation type="submission" date="2017-02" db="EMBL/GenBank/DDBJ databases">
        <authorList>
            <person name="Peterson S.W."/>
        </authorList>
    </citation>
    <scope>NUCLEOTIDE SEQUENCE [LARGE SCALE GENOMIC DNA]</scope>
    <source>
        <strain evidence="3 4">M1</strain>
    </source>
</reference>
<protein>
    <submittedName>
        <fullName evidence="3">Ubiquinone/menaquinone biosynthesis C-methylase UbiE</fullName>
    </submittedName>
</protein>
<dbReference type="CDD" id="cd02440">
    <property type="entry name" value="AdoMet_MTases"/>
    <property type="match status" value="1"/>
</dbReference>
<dbReference type="EMBL" id="FUZT01000001">
    <property type="protein sequence ID" value="SKC43412.1"/>
    <property type="molecule type" value="Genomic_DNA"/>
</dbReference>
<dbReference type="Gene3D" id="3.40.50.150">
    <property type="entry name" value="Vaccinia Virus protein VP39"/>
    <property type="match status" value="1"/>
</dbReference>
<gene>
    <name evidence="3" type="ORF">SAMN02194393_00810</name>
</gene>
<evidence type="ECO:0000259" key="2">
    <source>
        <dbReference type="Pfam" id="PF13649"/>
    </source>
</evidence>
<sequence length="246" mass="29124">MEAYSGFAEVYDFLMRDVDYNGWVNYIEKIFRKKNFNPHTILEIACGTGNITNKLAKRGYDVVGIDKSTEMLTFAKNKAYDLGADVKYLNQDMRELDYNKNVDSILCLCDGINYILEKQELMTVLKKVYSLLKEGGLFIFDISSYYKLSQILGSNIYAENFENVSYIWENYFDEEESICELNLTIFKRKNKLFERYQECHYQRAYKTEEILNALKKSGFKNISYYKSFTFEDINYEDNRLNFVCEK</sequence>
<dbReference type="InterPro" id="IPR029063">
    <property type="entry name" value="SAM-dependent_MTases_sf"/>
</dbReference>
<dbReference type="Pfam" id="PF13649">
    <property type="entry name" value="Methyltransf_25"/>
    <property type="match status" value="1"/>
</dbReference>
<evidence type="ECO:0000313" key="4">
    <source>
        <dbReference type="Proteomes" id="UP000190285"/>
    </source>
</evidence>
<dbReference type="InterPro" id="IPR041698">
    <property type="entry name" value="Methyltransf_25"/>
</dbReference>
<name>A0A1T5IWF8_9FIRM</name>
<dbReference type="STRING" id="36842.SAMN02194393_00810"/>
<keyword evidence="3" id="KW-0489">Methyltransferase</keyword>
<dbReference type="PANTHER" id="PTHR43861">
    <property type="entry name" value="TRANS-ACONITATE 2-METHYLTRANSFERASE-RELATED"/>
    <property type="match status" value="1"/>
</dbReference>